<gene>
    <name evidence="1" type="ORF">LXT13_00485</name>
</gene>
<evidence type="ECO:0000313" key="2">
    <source>
        <dbReference type="Proteomes" id="UP001200741"/>
    </source>
</evidence>
<dbReference type="Proteomes" id="UP001200741">
    <property type="component" value="Unassembled WGS sequence"/>
</dbReference>
<proteinExistence type="predicted"/>
<dbReference type="Pfam" id="PF12094">
    <property type="entry name" value="DUF3570"/>
    <property type="match status" value="2"/>
</dbReference>
<dbReference type="RefSeq" id="WP_233369639.1">
    <property type="nucleotide sequence ID" value="NZ_JAJTWU010000001.1"/>
</dbReference>
<reference evidence="1 2" key="1">
    <citation type="submission" date="2021-12" db="EMBL/GenBank/DDBJ databases">
        <title>Genome seq of P8.</title>
        <authorList>
            <person name="Seo T."/>
        </authorList>
    </citation>
    <scope>NUCLEOTIDE SEQUENCE [LARGE SCALE GENOMIC DNA]</scope>
    <source>
        <strain evidence="1 2">P8</strain>
    </source>
</reference>
<dbReference type="InterPro" id="IPR021953">
    <property type="entry name" value="DUF3570"/>
</dbReference>
<dbReference type="EMBL" id="JAJTWU010000001">
    <property type="protein sequence ID" value="MCE4552924.1"/>
    <property type="molecule type" value="Genomic_DNA"/>
</dbReference>
<organism evidence="1 2">
    <name type="scientific">Pelomonas cellulosilytica</name>
    <dbReference type="NCBI Taxonomy" id="2906762"/>
    <lineage>
        <taxon>Bacteria</taxon>
        <taxon>Pseudomonadati</taxon>
        <taxon>Pseudomonadota</taxon>
        <taxon>Betaproteobacteria</taxon>
        <taxon>Burkholderiales</taxon>
        <taxon>Sphaerotilaceae</taxon>
        <taxon>Roseateles</taxon>
    </lineage>
</organism>
<name>A0ABS8XJ85_9BURK</name>
<evidence type="ECO:0000313" key="1">
    <source>
        <dbReference type="EMBL" id="MCE4552924.1"/>
    </source>
</evidence>
<comment type="caution">
    <text evidence="1">The sequence shown here is derived from an EMBL/GenBank/DDBJ whole genome shotgun (WGS) entry which is preliminary data.</text>
</comment>
<sequence length="384" mass="41929">MAATELWRSASTRLRRLLALLRRRGVPRPAHVVALLGTALSATGGHAATLPEDQAEAMVHVYDADGLRASGPAVLVRKKLGASVSLHGSYYIDQVSSASIDVVTTASPFKETRKEYTVGGDYLVRDSILSVSATRSTEPDYAATTLNVDVSQDMFGGMTTVALGYSRGTDDVGRKDVGFFDHARHWRYRLGVTQILSPTWLMSVNAEVVSDDGYLGNPYRSARIGGAFVPENDPRTRSSRAVKFGATGALAPGSAVHGEYRYFWDNWAIRAHTLEGGYSRYFGDRYLAEGTVRLHSQSKALFYSDNAVADTVYLSRNRQLSTFKSLGLGGKLTYSAGKVGDYEVKLSAAYELLHFKYSDFTDLRSGKAYALNAHILQLFASATF</sequence>
<accession>A0ABS8XJ85</accession>
<protein>
    <submittedName>
        <fullName evidence="1">DUF3570 domain-containing protein</fullName>
    </submittedName>
</protein>
<keyword evidence="2" id="KW-1185">Reference proteome</keyword>